<dbReference type="InterPro" id="IPR003323">
    <property type="entry name" value="OTU_dom"/>
</dbReference>
<protein>
    <recommendedName>
        <fullName evidence="3">Ubiquitin thioesterase OTU</fullName>
        <ecNumber evidence="3">3.4.19.12</ecNumber>
    </recommendedName>
</protein>
<organism evidence="6 7">
    <name type="scientific">Chara braunii</name>
    <name type="common">Braun's stonewort</name>
    <dbReference type="NCBI Taxonomy" id="69332"/>
    <lineage>
        <taxon>Eukaryota</taxon>
        <taxon>Viridiplantae</taxon>
        <taxon>Streptophyta</taxon>
        <taxon>Charophyceae</taxon>
        <taxon>Charales</taxon>
        <taxon>Characeae</taxon>
        <taxon>Chara</taxon>
    </lineage>
</organism>
<evidence type="ECO:0000259" key="5">
    <source>
        <dbReference type="PROSITE" id="PS50802"/>
    </source>
</evidence>
<dbReference type="Gramene" id="GBG73547">
    <property type="protein sequence ID" value="GBG73547"/>
    <property type="gene ID" value="CBR_g16890"/>
</dbReference>
<keyword evidence="3" id="KW-0645">Protease</keyword>
<dbReference type="PROSITE" id="PS50802">
    <property type="entry name" value="OTU"/>
    <property type="match status" value="1"/>
</dbReference>
<comment type="catalytic activity">
    <reaction evidence="1 3">
        <text>Thiol-dependent hydrolysis of ester, thioester, amide, peptide and isopeptide bonds formed by the C-terminal Gly of ubiquitin (a 76-residue protein attached to proteins as an intracellular targeting signal).</text>
        <dbReference type="EC" id="3.4.19.12"/>
    </reaction>
</comment>
<dbReference type="CDD" id="cd22760">
    <property type="entry name" value="OTU_plant_OTU4-like"/>
    <property type="match status" value="1"/>
</dbReference>
<comment type="caution">
    <text evidence="6">The sequence shown here is derived from an EMBL/GenBank/DDBJ whole genome shotgun (WGS) entry which is preliminary data.</text>
</comment>
<dbReference type="Pfam" id="PF02338">
    <property type="entry name" value="OTU"/>
    <property type="match status" value="1"/>
</dbReference>
<feature type="region of interest" description="Disordered" evidence="4">
    <location>
        <begin position="409"/>
        <end position="444"/>
    </location>
</feature>
<name>A0A388KU18_CHABU</name>
<evidence type="ECO:0000256" key="4">
    <source>
        <dbReference type="SAM" id="MobiDB-lite"/>
    </source>
</evidence>
<keyword evidence="3" id="KW-0963">Cytoplasm</keyword>
<dbReference type="EMBL" id="BFEA01000185">
    <property type="protein sequence ID" value="GBG73547.1"/>
    <property type="molecule type" value="Genomic_DNA"/>
</dbReference>
<dbReference type="GO" id="GO:0030968">
    <property type="term" value="P:endoplasmic reticulum unfolded protein response"/>
    <property type="evidence" value="ECO:0007669"/>
    <property type="project" value="TreeGrafter"/>
</dbReference>
<evidence type="ECO:0000256" key="3">
    <source>
        <dbReference type="RuleBase" id="RU367104"/>
    </source>
</evidence>
<evidence type="ECO:0000256" key="1">
    <source>
        <dbReference type="ARBA" id="ARBA00000707"/>
    </source>
</evidence>
<keyword evidence="2 3" id="KW-0378">Hydrolase</keyword>
<dbReference type="GO" id="GO:0005634">
    <property type="term" value="C:nucleus"/>
    <property type="evidence" value="ECO:0007669"/>
    <property type="project" value="TreeGrafter"/>
</dbReference>
<feature type="compositionally biased region" description="Polar residues" evidence="4">
    <location>
        <begin position="313"/>
        <end position="324"/>
    </location>
</feature>
<dbReference type="GO" id="GO:0036503">
    <property type="term" value="P:ERAD pathway"/>
    <property type="evidence" value="ECO:0007669"/>
    <property type="project" value="TreeGrafter"/>
</dbReference>
<dbReference type="GO" id="GO:0005829">
    <property type="term" value="C:cytosol"/>
    <property type="evidence" value="ECO:0007669"/>
    <property type="project" value="TreeGrafter"/>
</dbReference>
<accession>A0A388KU18</accession>
<dbReference type="STRING" id="69332.A0A388KU18"/>
<dbReference type="EC" id="3.4.19.12" evidence="3"/>
<dbReference type="SUPFAM" id="SSF54001">
    <property type="entry name" value="Cysteine proteinases"/>
    <property type="match status" value="1"/>
</dbReference>
<evidence type="ECO:0000313" key="6">
    <source>
        <dbReference type="EMBL" id="GBG73547.1"/>
    </source>
</evidence>
<comment type="function">
    <text evidence="3">Hydrolase that can remove conjugated ubiquitin from proteins and may therefore play an important regulatory role at the level of protein turnover by preventing degradation.</text>
</comment>
<feature type="compositionally biased region" description="Low complexity" evidence="4">
    <location>
        <begin position="258"/>
        <end position="271"/>
    </location>
</feature>
<keyword evidence="3" id="KW-0833">Ubl conjugation pathway</keyword>
<comment type="subcellular location">
    <subcellularLocation>
        <location evidence="3">Cytoplasm</location>
    </subcellularLocation>
</comment>
<dbReference type="AlphaFoldDB" id="A0A388KU18"/>
<dbReference type="Gene3D" id="3.90.70.80">
    <property type="match status" value="1"/>
</dbReference>
<feature type="compositionally biased region" description="Low complexity" evidence="4">
    <location>
        <begin position="347"/>
        <end position="365"/>
    </location>
</feature>
<keyword evidence="3" id="KW-0788">Thiol protease</keyword>
<feature type="region of interest" description="Disordered" evidence="4">
    <location>
        <begin position="254"/>
        <end position="324"/>
    </location>
</feature>
<dbReference type="GO" id="GO:0004843">
    <property type="term" value="F:cysteine-type deubiquitinase activity"/>
    <property type="evidence" value="ECO:0007669"/>
    <property type="project" value="UniProtKB-UniRule"/>
</dbReference>
<reference evidence="6 7" key="1">
    <citation type="journal article" date="2018" name="Cell">
        <title>The Chara Genome: Secondary Complexity and Implications for Plant Terrestrialization.</title>
        <authorList>
            <person name="Nishiyama T."/>
            <person name="Sakayama H."/>
            <person name="Vries J.D."/>
            <person name="Buschmann H."/>
            <person name="Saint-Marcoux D."/>
            <person name="Ullrich K.K."/>
            <person name="Haas F.B."/>
            <person name="Vanderstraeten L."/>
            <person name="Becker D."/>
            <person name="Lang D."/>
            <person name="Vosolsobe S."/>
            <person name="Rombauts S."/>
            <person name="Wilhelmsson P.K.I."/>
            <person name="Janitza P."/>
            <person name="Kern R."/>
            <person name="Heyl A."/>
            <person name="Rumpler F."/>
            <person name="Villalobos L.I.A.C."/>
            <person name="Clay J.M."/>
            <person name="Skokan R."/>
            <person name="Toyoda A."/>
            <person name="Suzuki Y."/>
            <person name="Kagoshima H."/>
            <person name="Schijlen E."/>
            <person name="Tajeshwar N."/>
            <person name="Catarino B."/>
            <person name="Hetherington A.J."/>
            <person name="Saltykova A."/>
            <person name="Bonnot C."/>
            <person name="Breuninger H."/>
            <person name="Symeonidi A."/>
            <person name="Radhakrishnan G.V."/>
            <person name="Van Nieuwerburgh F."/>
            <person name="Deforce D."/>
            <person name="Chang C."/>
            <person name="Karol K.G."/>
            <person name="Hedrich R."/>
            <person name="Ulvskov P."/>
            <person name="Glockner G."/>
            <person name="Delwiche C.F."/>
            <person name="Petrasek J."/>
            <person name="Van de Peer Y."/>
            <person name="Friml J."/>
            <person name="Beilby M."/>
            <person name="Dolan L."/>
            <person name="Kohara Y."/>
            <person name="Sugano S."/>
            <person name="Fujiyama A."/>
            <person name="Delaux P.-M."/>
            <person name="Quint M."/>
            <person name="TheiBen G."/>
            <person name="Hagemann M."/>
            <person name="Harholt J."/>
            <person name="Dunand C."/>
            <person name="Zachgo S."/>
            <person name="Langdale J."/>
            <person name="Maumus F."/>
            <person name="Straeten D.V.D."/>
            <person name="Gould S.B."/>
            <person name="Rensing S.A."/>
        </authorList>
    </citation>
    <scope>NUCLEOTIDE SEQUENCE [LARGE SCALE GENOMIC DNA]</scope>
    <source>
        <strain evidence="6 7">S276</strain>
    </source>
</reference>
<dbReference type="OrthoDB" id="409956at2759"/>
<dbReference type="InterPro" id="IPR038765">
    <property type="entry name" value="Papain-like_cys_pep_sf"/>
</dbReference>
<evidence type="ECO:0000256" key="2">
    <source>
        <dbReference type="ARBA" id="ARBA00022801"/>
    </source>
</evidence>
<dbReference type="Proteomes" id="UP000265515">
    <property type="component" value="Unassembled WGS sequence"/>
</dbReference>
<feature type="region of interest" description="Disordered" evidence="4">
    <location>
        <begin position="336"/>
        <end position="365"/>
    </location>
</feature>
<gene>
    <name evidence="6" type="ORF">CBR_g16890</name>
</gene>
<feature type="compositionally biased region" description="Low complexity" evidence="4">
    <location>
        <begin position="289"/>
        <end position="312"/>
    </location>
</feature>
<sequence length="611" mass="64154">MLVGSVCTRLSSHVSLSGSSSAMAVAAPTLHSTSSSSVVAGTAGDFSQQSDCCRSQARKRIGIARNLHVSSRRSACTHEFCSPIRLPPARQPLTDTCQHLQTCLLSHTQHSCADLPTIWHAVRPFHSPLTDTVHLSGYRILPPVVTSPASSVATPSRSTAAPSGADLGLVSSGSRGIGDELHATCGRKGICSSSNCGVFARDGSWNAAWDARPARWLQSQHSTWLLFGVCSCAVVAAAFSDTSGIQSADCRDVEQLASSQSPGPPTSSSSPADDVLSAGKISTPPPVSDSPLSHSSSLSSSTPSLQSLEHSSNQGTEPSLRSASAPTLVLPVPVAEKDLPSSPLPSSPSSLSSSLPGVGSVQSSGASKPALLAVSTSPSSRSPLGLSALAKSTLSNFVSPNFTAACERVQEEQRSGGISRPRAAPRNDVSTTDGPDSVDAATPVPAADHVSGKKVHRDLCVTAIPGDGRCLFRAVAHGACLRDGRLAPTESQQRELADELRNKVVDELVKKRSEVEWFIEGDFDTYVSNMRKPHTWGGEPELLMSSHVLRMPITVFIPDAKSGGMISIAEYGQEYSKDNPIMVLFNGVGHYDVLQKPLVKNTKYMSPPSKI</sequence>
<evidence type="ECO:0000313" key="7">
    <source>
        <dbReference type="Proteomes" id="UP000265515"/>
    </source>
</evidence>
<keyword evidence="7" id="KW-1185">Reference proteome</keyword>
<dbReference type="InterPro" id="IPR047947">
    <property type="entry name" value="OTU4_OTU"/>
</dbReference>
<dbReference type="FunFam" id="3.90.70.80:FF:000007">
    <property type="entry name" value="OTU domain-containing protein"/>
    <property type="match status" value="1"/>
</dbReference>
<dbReference type="PANTHER" id="PTHR13312:SF6">
    <property type="entry name" value="UBIQUITIN THIOESTERASE OTU"/>
    <property type="match status" value="1"/>
</dbReference>
<feature type="domain" description="OTU" evidence="5">
    <location>
        <begin position="459"/>
        <end position="597"/>
    </location>
</feature>
<dbReference type="PANTHER" id="PTHR13312">
    <property type="entry name" value="HIV-INDUCED PROTEIN-7-LIKE PROTEASE"/>
    <property type="match status" value="1"/>
</dbReference>
<dbReference type="GO" id="GO:0016579">
    <property type="term" value="P:protein deubiquitination"/>
    <property type="evidence" value="ECO:0007669"/>
    <property type="project" value="TreeGrafter"/>
</dbReference>
<proteinExistence type="predicted"/>